<gene>
    <name evidence="1" type="ORF">CTOB1V02_LOCUS15853</name>
</gene>
<organism evidence="1">
    <name type="scientific">Cyprideis torosa</name>
    <dbReference type="NCBI Taxonomy" id="163714"/>
    <lineage>
        <taxon>Eukaryota</taxon>
        <taxon>Metazoa</taxon>
        <taxon>Ecdysozoa</taxon>
        <taxon>Arthropoda</taxon>
        <taxon>Crustacea</taxon>
        <taxon>Oligostraca</taxon>
        <taxon>Ostracoda</taxon>
        <taxon>Podocopa</taxon>
        <taxon>Podocopida</taxon>
        <taxon>Cytherocopina</taxon>
        <taxon>Cytheroidea</taxon>
        <taxon>Cytherideidae</taxon>
        <taxon>Cyprideis</taxon>
    </lineage>
</organism>
<dbReference type="EMBL" id="OB695278">
    <property type="protein sequence ID" value="CAD7238038.1"/>
    <property type="molecule type" value="Genomic_DNA"/>
</dbReference>
<dbReference type="InterPro" id="IPR006894">
    <property type="entry name" value="HupH_Hydgase_express_prot_C"/>
</dbReference>
<protein>
    <submittedName>
        <fullName evidence="1">Uncharacterized protein</fullName>
    </submittedName>
</protein>
<evidence type="ECO:0000313" key="1">
    <source>
        <dbReference type="EMBL" id="CAD7238038.1"/>
    </source>
</evidence>
<dbReference type="Gene3D" id="3.30.1370.140">
    <property type="entry name" value="HupH hydrogenase expression protein, C-terminal domain"/>
    <property type="match status" value="2"/>
</dbReference>
<accession>A0A7R8X183</accession>
<name>A0A7R8X183_9CRUS</name>
<dbReference type="Pfam" id="PF04809">
    <property type="entry name" value="HupH_C"/>
    <property type="match status" value="2"/>
</dbReference>
<dbReference type="InterPro" id="IPR038527">
    <property type="entry name" value="HupH_C_sf"/>
</dbReference>
<sequence length="285" mass="31016">MSDIRIPIVPVPFGPGSQATNEDEGIDILNLPSGMDTFHPPVLPEPEDVAQLTQAKQILEDILAALRTHRVGDAAVVVDLGNTDVDDIELINQAMGEGEVSATLEGAAPMLAQESVLAGVWRVQHLDANKRLVRDTLEIADAPHFVRHGLQHHGSIDLDFEGHPAAHSNAPPLLCEIRDQAKTLSPGDDPHVINLTLLPLTEDELLLIGSRLGVGEITILSRGYGNCRIGSTLIPNVWWIKYFNSEDKLILNTIEICDVPAVALAAQEDIDDSADRLDEILELYR</sequence>
<proteinExistence type="predicted"/>
<dbReference type="AlphaFoldDB" id="A0A7R8X183"/>
<dbReference type="OrthoDB" id="10591779at2759"/>
<reference evidence="1" key="1">
    <citation type="submission" date="2020-11" db="EMBL/GenBank/DDBJ databases">
        <authorList>
            <person name="Tran Van P."/>
        </authorList>
    </citation>
    <scope>NUCLEOTIDE SEQUENCE</scope>
</reference>